<evidence type="ECO:0000256" key="4">
    <source>
        <dbReference type="ARBA" id="ARBA00022989"/>
    </source>
</evidence>
<dbReference type="AlphaFoldDB" id="A0A558BMN4"/>
<gene>
    <name evidence="11" type="ORF">FNT36_21600</name>
</gene>
<dbReference type="InterPro" id="IPR025857">
    <property type="entry name" value="MacB_PCD"/>
</dbReference>
<keyword evidence="2" id="KW-1003">Cell membrane</keyword>
<evidence type="ECO:0000259" key="10">
    <source>
        <dbReference type="Pfam" id="PF12704"/>
    </source>
</evidence>
<feature type="transmembrane region" description="Helical" evidence="8">
    <location>
        <begin position="360"/>
        <end position="384"/>
    </location>
</feature>
<reference evidence="11 12" key="1">
    <citation type="submission" date="2019-07" db="EMBL/GenBank/DDBJ databases">
        <title>Hymenobacter sp. straun FUR1 Genome sequencing and assembly.</title>
        <authorList>
            <person name="Chhetri G."/>
        </authorList>
    </citation>
    <scope>NUCLEOTIDE SEQUENCE [LARGE SCALE GENOMIC DNA]</scope>
    <source>
        <strain evidence="11 12">Fur1</strain>
    </source>
</reference>
<feature type="domain" description="MacB-like periplasmic core" evidence="10">
    <location>
        <begin position="25"/>
        <end position="241"/>
    </location>
</feature>
<dbReference type="GO" id="GO:0005886">
    <property type="term" value="C:plasma membrane"/>
    <property type="evidence" value="ECO:0007669"/>
    <property type="project" value="UniProtKB-SubCell"/>
</dbReference>
<comment type="similarity">
    <text evidence="6">Belongs to the ABC-4 integral membrane protein family.</text>
</comment>
<evidence type="ECO:0000313" key="12">
    <source>
        <dbReference type="Proteomes" id="UP000317624"/>
    </source>
</evidence>
<evidence type="ECO:0000256" key="1">
    <source>
        <dbReference type="ARBA" id="ARBA00004651"/>
    </source>
</evidence>
<feature type="transmembrane region" description="Helical" evidence="8">
    <location>
        <begin position="20"/>
        <end position="41"/>
    </location>
</feature>
<evidence type="ECO:0000256" key="8">
    <source>
        <dbReference type="SAM" id="Phobius"/>
    </source>
</evidence>
<evidence type="ECO:0000256" key="6">
    <source>
        <dbReference type="ARBA" id="ARBA00038076"/>
    </source>
</evidence>
<feature type="compositionally biased region" description="Low complexity" evidence="7">
    <location>
        <begin position="102"/>
        <end position="114"/>
    </location>
</feature>
<feature type="region of interest" description="Disordered" evidence="7">
    <location>
        <begin position="95"/>
        <end position="118"/>
    </location>
</feature>
<keyword evidence="3 8" id="KW-0812">Transmembrane</keyword>
<dbReference type="EMBL" id="VMRJ01000006">
    <property type="protein sequence ID" value="TVT37768.1"/>
    <property type="molecule type" value="Genomic_DNA"/>
</dbReference>
<keyword evidence="12" id="KW-1185">Reference proteome</keyword>
<evidence type="ECO:0000256" key="2">
    <source>
        <dbReference type="ARBA" id="ARBA00022475"/>
    </source>
</evidence>
<evidence type="ECO:0000313" key="11">
    <source>
        <dbReference type="EMBL" id="TVT37768.1"/>
    </source>
</evidence>
<dbReference type="GO" id="GO:0022857">
    <property type="term" value="F:transmembrane transporter activity"/>
    <property type="evidence" value="ECO:0007669"/>
    <property type="project" value="TreeGrafter"/>
</dbReference>
<dbReference type="OrthoDB" id="9780560at2"/>
<keyword evidence="4 8" id="KW-1133">Transmembrane helix</keyword>
<dbReference type="RefSeq" id="WP_144852028.1">
    <property type="nucleotide sequence ID" value="NZ_VMRJ01000006.1"/>
</dbReference>
<dbReference type="InterPro" id="IPR050250">
    <property type="entry name" value="Macrolide_Exporter_MacB"/>
</dbReference>
<dbReference type="Pfam" id="PF02687">
    <property type="entry name" value="FtsX"/>
    <property type="match status" value="1"/>
</dbReference>
<sequence length="401" mass="43597">MLRHLFTLMWNRKRANGLLILEVFMAFVVLFAVGSTGVYLWRNYQAPLGFAYENVWQINLNSGSQPRAEQVATLQRVLAKLRTTPGVEVVSRTEDTTPFSYNGNSGNITTGTGDTQRRTEEADFYSGGPELREVMGVRLVAGRWFDRRDETPTRRPPVVITEATQAELFPDGQSALGKVIHYGFHENQERVVVGISGPYRAGGELSEPRSALFGYISPQDTTTALNTLLVRVQPGTGAALAKRLSDDIRLTSGGRWSSDITTLREQRLSKLKVLLTLPAVLGVVCVFLLVNVALGLFGVLWLNINQRRAELGVRRAMGATGAAISGQVLGEILTLTTFGLVLGLLVAAQFPLLGVFNIKAGVYLTAMLLATLGLYALAAGCAFYPSRLAAGIQPAVALREE</sequence>
<organism evidence="11 12">
    <name type="scientific">Hymenobacter setariae</name>
    <dbReference type="NCBI Taxonomy" id="2594794"/>
    <lineage>
        <taxon>Bacteria</taxon>
        <taxon>Pseudomonadati</taxon>
        <taxon>Bacteroidota</taxon>
        <taxon>Cytophagia</taxon>
        <taxon>Cytophagales</taxon>
        <taxon>Hymenobacteraceae</taxon>
        <taxon>Hymenobacter</taxon>
    </lineage>
</organism>
<feature type="transmembrane region" description="Helical" evidence="8">
    <location>
        <begin position="273"/>
        <end position="302"/>
    </location>
</feature>
<evidence type="ECO:0000259" key="9">
    <source>
        <dbReference type="Pfam" id="PF02687"/>
    </source>
</evidence>
<accession>A0A558BMN4</accession>
<feature type="transmembrane region" description="Helical" evidence="8">
    <location>
        <begin position="323"/>
        <end position="348"/>
    </location>
</feature>
<dbReference type="PANTHER" id="PTHR30572">
    <property type="entry name" value="MEMBRANE COMPONENT OF TRANSPORTER-RELATED"/>
    <property type="match status" value="1"/>
</dbReference>
<dbReference type="Pfam" id="PF12704">
    <property type="entry name" value="MacB_PCD"/>
    <property type="match status" value="1"/>
</dbReference>
<evidence type="ECO:0000256" key="3">
    <source>
        <dbReference type="ARBA" id="ARBA00022692"/>
    </source>
</evidence>
<dbReference type="PANTHER" id="PTHR30572:SF4">
    <property type="entry name" value="ABC TRANSPORTER PERMEASE YTRF"/>
    <property type="match status" value="1"/>
</dbReference>
<comment type="subcellular location">
    <subcellularLocation>
        <location evidence="1">Cell membrane</location>
        <topology evidence="1">Multi-pass membrane protein</topology>
    </subcellularLocation>
</comment>
<keyword evidence="5 8" id="KW-0472">Membrane</keyword>
<dbReference type="Proteomes" id="UP000317624">
    <property type="component" value="Unassembled WGS sequence"/>
</dbReference>
<evidence type="ECO:0000256" key="7">
    <source>
        <dbReference type="SAM" id="MobiDB-lite"/>
    </source>
</evidence>
<evidence type="ECO:0000256" key="5">
    <source>
        <dbReference type="ARBA" id="ARBA00023136"/>
    </source>
</evidence>
<proteinExistence type="inferred from homology"/>
<protein>
    <submittedName>
        <fullName evidence="11">FtsX-like permease family protein</fullName>
    </submittedName>
</protein>
<comment type="caution">
    <text evidence="11">The sequence shown here is derived from an EMBL/GenBank/DDBJ whole genome shotgun (WGS) entry which is preliminary data.</text>
</comment>
<feature type="domain" description="ABC3 transporter permease C-terminal" evidence="9">
    <location>
        <begin position="284"/>
        <end position="394"/>
    </location>
</feature>
<name>A0A558BMN4_9BACT</name>
<dbReference type="InterPro" id="IPR003838">
    <property type="entry name" value="ABC3_permease_C"/>
</dbReference>